<accession>A0AAN9QDF9</accession>
<dbReference type="EMBL" id="JAYMYR010000011">
    <property type="protein sequence ID" value="KAK7333650.1"/>
    <property type="molecule type" value="Genomic_DNA"/>
</dbReference>
<evidence type="ECO:0000313" key="3">
    <source>
        <dbReference type="Proteomes" id="UP001374584"/>
    </source>
</evidence>
<dbReference type="Proteomes" id="UP001374584">
    <property type="component" value="Unassembled WGS sequence"/>
</dbReference>
<organism evidence="2 3">
    <name type="scientific">Phaseolus coccineus</name>
    <name type="common">Scarlet runner bean</name>
    <name type="synonym">Phaseolus multiflorus</name>
    <dbReference type="NCBI Taxonomy" id="3886"/>
    <lineage>
        <taxon>Eukaryota</taxon>
        <taxon>Viridiplantae</taxon>
        <taxon>Streptophyta</taxon>
        <taxon>Embryophyta</taxon>
        <taxon>Tracheophyta</taxon>
        <taxon>Spermatophyta</taxon>
        <taxon>Magnoliopsida</taxon>
        <taxon>eudicotyledons</taxon>
        <taxon>Gunneridae</taxon>
        <taxon>Pentapetalae</taxon>
        <taxon>rosids</taxon>
        <taxon>fabids</taxon>
        <taxon>Fabales</taxon>
        <taxon>Fabaceae</taxon>
        <taxon>Papilionoideae</taxon>
        <taxon>50 kb inversion clade</taxon>
        <taxon>NPAAA clade</taxon>
        <taxon>indigoferoid/millettioid clade</taxon>
        <taxon>Phaseoleae</taxon>
        <taxon>Phaseolus</taxon>
    </lineage>
</organism>
<comment type="caution">
    <text evidence="2">The sequence shown here is derived from an EMBL/GenBank/DDBJ whole genome shotgun (WGS) entry which is preliminary data.</text>
</comment>
<protein>
    <submittedName>
        <fullName evidence="2">Uncharacterized protein</fullName>
    </submittedName>
</protein>
<proteinExistence type="predicted"/>
<feature type="compositionally biased region" description="Acidic residues" evidence="1">
    <location>
        <begin position="79"/>
        <end position="91"/>
    </location>
</feature>
<feature type="region of interest" description="Disordered" evidence="1">
    <location>
        <begin position="78"/>
        <end position="108"/>
    </location>
</feature>
<dbReference type="AlphaFoldDB" id="A0AAN9QDF9"/>
<evidence type="ECO:0000256" key="1">
    <source>
        <dbReference type="SAM" id="MobiDB-lite"/>
    </source>
</evidence>
<reference evidence="2 3" key="1">
    <citation type="submission" date="2024-01" db="EMBL/GenBank/DDBJ databases">
        <title>The genomes of 5 underutilized Papilionoideae crops provide insights into root nodulation and disease resistanc.</title>
        <authorList>
            <person name="Jiang F."/>
        </authorList>
    </citation>
    <scope>NUCLEOTIDE SEQUENCE [LARGE SCALE GENOMIC DNA]</scope>
    <source>
        <strain evidence="2">JINMINGXINNONG_FW02</strain>
        <tissue evidence="2">Leaves</tissue>
    </source>
</reference>
<name>A0AAN9QDF9_PHACN</name>
<gene>
    <name evidence="2" type="ORF">VNO80_30427</name>
</gene>
<evidence type="ECO:0000313" key="2">
    <source>
        <dbReference type="EMBL" id="KAK7333650.1"/>
    </source>
</evidence>
<sequence>MKSVLAASPPTIVAPALGTKPPAAALVSSPSALVLVSSTPVPVPIAALVEGFGRIGMHLGIELRERLAKGADPIPMVVEGEEATEGEDDDQEKGSAQGHYCSLPPVRMDGTRGEGSRVFQELFKPVVPTKPCIWRQA</sequence>
<keyword evidence="3" id="KW-1185">Reference proteome</keyword>